<feature type="repeat" description="PPR" evidence="2">
    <location>
        <begin position="148"/>
        <end position="182"/>
    </location>
</feature>
<dbReference type="PANTHER" id="PTHR24015:SF2035">
    <property type="entry name" value="PENTATRICOPEPTIDE REPEAT-CONTAINING PROTEIN"/>
    <property type="match status" value="1"/>
</dbReference>
<dbReference type="FunFam" id="1.25.40.10:FF:000344">
    <property type="entry name" value="Pentatricopeptide repeat-containing protein"/>
    <property type="match status" value="1"/>
</dbReference>
<reference evidence="4" key="1">
    <citation type="journal article" date="2024" name="IScience">
        <title>Strigolactones Initiate the Formation of Haustorium-like Structures in Castilleja.</title>
        <authorList>
            <person name="Buerger M."/>
            <person name="Peterson D."/>
            <person name="Chory J."/>
        </authorList>
    </citation>
    <scope>NUCLEOTIDE SEQUENCE [LARGE SCALE GENOMIC DNA]</scope>
</reference>
<dbReference type="EMBL" id="JAVIJP010000017">
    <property type="protein sequence ID" value="KAL3641529.1"/>
    <property type="molecule type" value="Genomic_DNA"/>
</dbReference>
<protein>
    <recommendedName>
        <fullName evidence="5">Pentatricopeptide repeat-containing protein</fullName>
    </recommendedName>
</protein>
<dbReference type="Pfam" id="PF13041">
    <property type="entry name" value="PPR_2"/>
    <property type="match status" value="1"/>
</dbReference>
<accession>A0ABD3DKI7</accession>
<dbReference type="InterPro" id="IPR046960">
    <property type="entry name" value="PPR_At4g14850-like_plant"/>
</dbReference>
<dbReference type="InterPro" id="IPR046848">
    <property type="entry name" value="E_motif"/>
</dbReference>
<proteinExistence type="predicted"/>
<feature type="repeat" description="PPR" evidence="2">
    <location>
        <begin position="449"/>
        <end position="483"/>
    </location>
</feature>
<dbReference type="PROSITE" id="PS51375">
    <property type="entry name" value="PPR"/>
    <property type="match status" value="3"/>
</dbReference>
<dbReference type="PANTHER" id="PTHR24015">
    <property type="entry name" value="OS07G0578800 PROTEIN-RELATED"/>
    <property type="match status" value="1"/>
</dbReference>
<name>A0ABD3DKI7_9LAMI</name>
<dbReference type="Pfam" id="PF01535">
    <property type="entry name" value="PPR"/>
    <property type="match status" value="5"/>
</dbReference>
<evidence type="ECO:0008006" key="5">
    <source>
        <dbReference type="Google" id="ProtNLM"/>
    </source>
</evidence>
<evidence type="ECO:0000256" key="1">
    <source>
        <dbReference type="ARBA" id="ARBA00022737"/>
    </source>
</evidence>
<dbReference type="InterPro" id="IPR002885">
    <property type="entry name" value="PPR_rpt"/>
</dbReference>
<evidence type="ECO:0000256" key="2">
    <source>
        <dbReference type="PROSITE-ProRule" id="PRU00708"/>
    </source>
</evidence>
<organism evidence="3 4">
    <name type="scientific">Castilleja foliolosa</name>
    <dbReference type="NCBI Taxonomy" id="1961234"/>
    <lineage>
        <taxon>Eukaryota</taxon>
        <taxon>Viridiplantae</taxon>
        <taxon>Streptophyta</taxon>
        <taxon>Embryophyta</taxon>
        <taxon>Tracheophyta</taxon>
        <taxon>Spermatophyta</taxon>
        <taxon>Magnoliopsida</taxon>
        <taxon>eudicotyledons</taxon>
        <taxon>Gunneridae</taxon>
        <taxon>Pentapetalae</taxon>
        <taxon>asterids</taxon>
        <taxon>lamiids</taxon>
        <taxon>Lamiales</taxon>
        <taxon>Orobanchaceae</taxon>
        <taxon>Pedicularideae</taxon>
        <taxon>Castillejinae</taxon>
        <taxon>Castilleja</taxon>
    </lineage>
</organism>
<dbReference type="AlphaFoldDB" id="A0ABD3DKI7"/>
<dbReference type="Proteomes" id="UP001632038">
    <property type="component" value="Unassembled WGS sequence"/>
</dbReference>
<evidence type="ECO:0000313" key="3">
    <source>
        <dbReference type="EMBL" id="KAL3641529.1"/>
    </source>
</evidence>
<dbReference type="InterPro" id="IPR011990">
    <property type="entry name" value="TPR-like_helical_dom_sf"/>
</dbReference>
<dbReference type="NCBIfam" id="TIGR00756">
    <property type="entry name" value="PPR"/>
    <property type="match status" value="3"/>
</dbReference>
<feature type="repeat" description="PPR" evidence="2">
    <location>
        <begin position="115"/>
        <end position="145"/>
    </location>
</feature>
<sequence>MHALVREMRLNIVRRSSNDGRALHARLLVSGFLNPSTAAVLHHLNTILRSYLRSSNVSQAIHFFNHSSAQYMDLADNYTLPLILKSCSGLRSLEHGRDVHRLILLLRSHNNFKPNAYTKCALIDMFSKCGSLDDARMVFDEMPHRERDLASWTSIICGEINHRHETEALSIFEAMRRQGTRPDSALMAAVLPACGRLLAKQTGTALQGCALKTGVHDDLFVSNAVIDMYCKFGDTHLAHAIFSQMLCKDDVSWRTLISGYSQNSQYEQSLELYSARGPYNKPSAVVVASVLPAIGKLNLLEQGKAIHAFILKQRFDCDVVVGITLMEMYSSCGSTREMETLLTVWPDNLIVWNSAIVGHENYDFALGIFRKMLWESDDKLKPNHVTFVSVLPICTKMGALKQGMEIHCYAIKSTLMPVSVSNSLVDMYCKCGYLGYGLRVFDCCTMEKDIVSYNTIISAYGFYGYGKQALTLFDEMRSIGVNPTKATFVGLLSACSHAGLVDEGWSIYRSMIDDYGLRPNMEHYSCMVDLLGRAGQIKNACNFIRTVMPEEPDGNVLGCLVAACQVHCGAQPPVDLLEEILKDKLEDSGYHILVSNMYASMKKWKDASRVRALIKEKGLRKKRGTSWIQIGYCTHVFDARDTTHSEFWKIQHVLGLLVSEMKEEQDLDSLFELNICLGFGSDYYW</sequence>
<evidence type="ECO:0000313" key="4">
    <source>
        <dbReference type="Proteomes" id="UP001632038"/>
    </source>
</evidence>
<dbReference type="Gene3D" id="1.25.40.10">
    <property type="entry name" value="Tetratricopeptide repeat domain"/>
    <property type="match status" value="4"/>
</dbReference>
<dbReference type="FunFam" id="1.25.40.10:FF:000090">
    <property type="entry name" value="Pentatricopeptide repeat-containing protein, chloroplastic"/>
    <property type="match status" value="1"/>
</dbReference>
<dbReference type="Pfam" id="PF20431">
    <property type="entry name" value="E_motif"/>
    <property type="match status" value="1"/>
</dbReference>
<comment type="caution">
    <text evidence="3">The sequence shown here is derived from an EMBL/GenBank/DDBJ whole genome shotgun (WGS) entry which is preliminary data.</text>
</comment>
<keyword evidence="4" id="KW-1185">Reference proteome</keyword>
<gene>
    <name evidence="3" type="ORF">CASFOL_016497</name>
</gene>
<dbReference type="GO" id="GO:0016070">
    <property type="term" value="P:RNA metabolic process"/>
    <property type="evidence" value="ECO:0007669"/>
    <property type="project" value="UniProtKB-ARBA"/>
</dbReference>
<keyword evidence="1" id="KW-0677">Repeat</keyword>